<dbReference type="AlphaFoldDB" id="A0A7X8TTV2"/>
<dbReference type="EMBL" id="JABAIK010000017">
    <property type="protein sequence ID" value="NLS14188.1"/>
    <property type="molecule type" value="Genomic_DNA"/>
</dbReference>
<dbReference type="RefSeq" id="WP_168837287.1">
    <property type="nucleotide sequence ID" value="NZ_JABAIK010000017.1"/>
</dbReference>
<comment type="caution">
    <text evidence="1">The sequence shown here is derived from an EMBL/GenBank/DDBJ whole genome shotgun (WGS) entry which is preliminary data.</text>
</comment>
<reference evidence="1 2" key="1">
    <citation type="submission" date="2020-04" db="EMBL/GenBank/DDBJ databases">
        <title>Vibrio sp. SM6, a novel species isolated from seawater.</title>
        <authorList>
            <person name="Wang X."/>
        </authorList>
    </citation>
    <scope>NUCLEOTIDE SEQUENCE [LARGE SCALE GENOMIC DNA]</scope>
    <source>
        <strain evidence="1 2">SM6</strain>
    </source>
</reference>
<organism evidence="1 2">
    <name type="scientific">Vibrio agarilyticus</name>
    <dbReference type="NCBI Taxonomy" id="2726741"/>
    <lineage>
        <taxon>Bacteria</taxon>
        <taxon>Pseudomonadati</taxon>
        <taxon>Pseudomonadota</taxon>
        <taxon>Gammaproteobacteria</taxon>
        <taxon>Vibrionales</taxon>
        <taxon>Vibrionaceae</taxon>
        <taxon>Vibrio</taxon>
    </lineage>
</organism>
<evidence type="ECO:0008006" key="3">
    <source>
        <dbReference type="Google" id="ProtNLM"/>
    </source>
</evidence>
<keyword evidence="2" id="KW-1185">Reference proteome</keyword>
<gene>
    <name evidence="1" type="ORF">HGP28_14955</name>
</gene>
<protein>
    <recommendedName>
        <fullName evidence="3">Integrase</fullName>
    </recommendedName>
</protein>
<proteinExistence type="predicted"/>
<name>A0A7X8TTV2_9VIBR</name>
<sequence>MSHSLEQNINTLLVNAPQEIIDAWQSIAVYIECPDNLRSLKLAVHALESCARFKPNNFERTFNLEAGISNALFSPFSSINSSEFPDYSNKTLAKGSKTERPIYALLHQLNDIVDRYLANTLLVFLDHYFTNEAAIKKFNRDYQIFSSIRLLYTDINFDRSYLSESIPNDIALHLTQYKEELLLLDNNEPKRQMLPHIRELTHFYQLDWKTRAARCRKSSKTIRSAYRKIKPERIIGSRALSTYPLKQNSASFHESHTENGATFYEDYPALHVVDLAPSETRKPSHELPDYSLLHDQTKEKAKARSIQHAVNQSHNITCLARTILQPHELSYLWQELLSNRRGEVNKIDKHKVRFVITVCLMFARELDSALQLQYSSLQTGVDDGFWHTKHKTTLVTSVTPTARRTKFKESPDLLKTDGNISLVLPESFHQQLQACQFHSGTLKDNLGGIKQVRKAIDQLLATLNQKHGCQISLKRIENHLKNDITAREQFDPVLLEPLSGTQNYFTRSPRHYAWYQCDELASQLTSLWQKSLHKKFDVLETMTLCFDESQPGFGSEFTPSFEALKRLVSLLTSDINRWSAFDACKTLDAAISYHNAYTLYTVYLLFIATGYRAVSNPLPSFSFALMRYNAICISDKDSAITFAHMRVIACPTLLKTQLTFYQHHLDAFARLLAHNFPFEAGQLLWHRSHQRFIELTSKNARLDWHESAKNSQKNDGLFLLFEKNEDGTYRTTNTYPASIMAMSGHLPDLPLNFGRHYLRRYLQRAEVDQELIKFQMGHWVTGENPLERHSSLCMQDAVATLLPILDEMLDEMNWQSIPSALTRMRL</sequence>
<evidence type="ECO:0000313" key="2">
    <source>
        <dbReference type="Proteomes" id="UP000535589"/>
    </source>
</evidence>
<dbReference type="Proteomes" id="UP000535589">
    <property type="component" value="Unassembled WGS sequence"/>
</dbReference>
<evidence type="ECO:0000313" key="1">
    <source>
        <dbReference type="EMBL" id="NLS14188.1"/>
    </source>
</evidence>
<accession>A0A7X8TTV2</accession>